<evidence type="ECO:0000313" key="1">
    <source>
        <dbReference type="EMBL" id="KKN28815.1"/>
    </source>
</evidence>
<name>A0A0F9PAI7_9ZZZZ</name>
<organism evidence="1">
    <name type="scientific">marine sediment metagenome</name>
    <dbReference type="NCBI Taxonomy" id="412755"/>
    <lineage>
        <taxon>unclassified sequences</taxon>
        <taxon>metagenomes</taxon>
        <taxon>ecological metagenomes</taxon>
    </lineage>
</organism>
<accession>A0A0F9PAI7</accession>
<reference evidence="1" key="1">
    <citation type="journal article" date="2015" name="Nature">
        <title>Complex archaea that bridge the gap between prokaryotes and eukaryotes.</title>
        <authorList>
            <person name="Spang A."/>
            <person name="Saw J.H."/>
            <person name="Jorgensen S.L."/>
            <person name="Zaremba-Niedzwiedzka K."/>
            <person name="Martijn J."/>
            <person name="Lind A.E."/>
            <person name="van Eijk R."/>
            <person name="Schleper C."/>
            <person name="Guy L."/>
            <person name="Ettema T.J."/>
        </authorList>
    </citation>
    <scope>NUCLEOTIDE SEQUENCE</scope>
</reference>
<sequence>MTSWTDIQVEPRDLRSGAAPRIANAHYGCVTPLRNTMRYLQEQLEVQWQADLELPPLDEVWSAVLSRKAAP</sequence>
<dbReference type="EMBL" id="LAZR01002533">
    <property type="protein sequence ID" value="KKN28815.1"/>
    <property type="molecule type" value="Genomic_DNA"/>
</dbReference>
<dbReference type="AlphaFoldDB" id="A0A0F9PAI7"/>
<comment type="caution">
    <text evidence="1">The sequence shown here is derived from an EMBL/GenBank/DDBJ whole genome shotgun (WGS) entry which is preliminary data.</text>
</comment>
<protein>
    <submittedName>
        <fullName evidence="1">Uncharacterized protein</fullName>
    </submittedName>
</protein>
<proteinExistence type="predicted"/>
<gene>
    <name evidence="1" type="ORF">LCGC14_0850630</name>
</gene>